<proteinExistence type="predicted"/>
<dbReference type="EMBL" id="FNPI01000025">
    <property type="protein sequence ID" value="SDZ65009.1"/>
    <property type="molecule type" value="Genomic_DNA"/>
</dbReference>
<accession>A0A1H3UT84</accession>
<organism evidence="2 3">
    <name type="scientific">Evansella caseinilytica</name>
    <dbReference type="NCBI Taxonomy" id="1503961"/>
    <lineage>
        <taxon>Bacteria</taxon>
        <taxon>Bacillati</taxon>
        <taxon>Bacillota</taxon>
        <taxon>Bacilli</taxon>
        <taxon>Bacillales</taxon>
        <taxon>Bacillaceae</taxon>
        <taxon>Evansella</taxon>
    </lineage>
</organism>
<feature type="compositionally biased region" description="Basic residues" evidence="1">
    <location>
        <begin position="10"/>
        <end position="24"/>
    </location>
</feature>
<evidence type="ECO:0000256" key="1">
    <source>
        <dbReference type="SAM" id="MobiDB-lite"/>
    </source>
</evidence>
<feature type="region of interest" description="Disordered" evidence="1">
    <location>
        <begin position="1"/>
        <end position="53"/>
    </location>
</feature>
<gene>
    <name evidence="2" type="ORF">SAMN05421736_1252</name>
</gene>
<keyword evidence="3" id="KW-1185">Reference proteome</keyword>
<evidence type="ECO:0000313" key="2">
    <source>
        <dbReference type="EMBL" id="SDZ65009.1"/>
    </source>
</evidence>
<feature type="compositionally biased region" description="Basic and acidic residues" evidence="1">
    <location>
        <begin position="25"/>
        <end position="41"/>
    </location>
</feature>
<evidence type="ECO:0000313" key="3">
    <source>
        <dbReference type="Proteomes" id="UP000198935"/>
    </source>
</evidence>
<reference evidence="3" key="1">
    <citation type="submission" date="2016-10" db="EMBL/GenBank/DDBJ databases">
        <authorList>
            <person name="Varghese N."/>
            <person name="Submissions S."/>
        </authorList>
    </citation>
    <scope>NUCLEOTIDE SEQUENCE [LARGE SCALE GENOMIC DNA]</scope>
    <source>
        <strain evidence="3">SP</strain>
    </source>
</reference>
<sequence>MYSSASATHQKGRKTFSHIKKHEASRKLPALEEPGEREKGAKGRLLPFDTLVQ</sequence>
<protein>
    <submittedName>
        <fullName evidence="2">Uncharacterized protein</fullName>
    </submittedName>
</protein>
<name>A0A1H3UT84_9BACI</name>
<dbReference type="AlphaFoldDB" id="A0A1H3UT84"/>
<dbReference type="Proteomes" id="UP000198935">
    <property type="component" value="Unassembled WGS sequence"/>
</dbReference>